<accession>A0A0A2ML51</accession>
<dbReference type="STRING" id="1121898.GCA_000422725_01202"/>
<gene>
    <name evidence="1" type="ORF">Q766_12575</name>
</gene>
<name>A0A0A2ML51_9FLAO</name>
<dbReference type="eggNOG" id="ENOG5030YQ8">
    <property type="taxonomic scope" value="Bacteria"/>
</dbReference>
<comment type="caution">
    <text evidence="1">The sequence shown here is derived from an EMBL/GenBank/DDBJ whole genome shotgun (WGS) entry which is preliminary data.</text>
</comment>
<dbReference type="AlphaFoldDB" id="A0A0A2ML51"/>
<protein>
    <submittedName>
        <fullName evidence="1">Uncharacterized protein</fullName>
    </submittedName>
</protein>
<dbReference type="Proteomes" id="UP000030111">
    <property type="component" value="Unassembled WGS sequence"/>
</dbReference>
<evidence type="ECO:0000313" key="2">
    <source>
        <dbReference type="Proteomes" id="UP000030111"/>
    </source>
</evidence>
<dbReference type="EMBL" id="JRLY01000010">
    <property type="protein sequence ID" value="KGO92301.1"/>
    <property type="molecule type" value="Genomic_DNA"/>
</dbReference>
<keyword evidence="2" id="KW-1185">Reference proteome</keyword>
<proteinExistence type="predicted"/>
<evidence type="ECO:0000313" key="1">
    <source>
        <dbReference type="EMBL" id="KGO92301.1"/>
    </source>
</evidence>
<organism evidence="1 2">
    <name type="scientific">Flavobacterium subsaxonicum WB 4.1-42 = DSM 21790</name>
    <dbReference type="NCBI Taxonomy" id="1121898"/>
    <lineage>
        <taxon>Bacteria</taxon>
        <taxon>Pseudomonadati</taxon>
        <taxon>Bacteroidota</taxon>
        <taxon>Flavobacteriia</taxon>
        <taxon>Flavobacteriales</taxon>
        <taxon>Flavobacteriaceae</taxon>
        <taxon>Flavobacterium</taxon>
    </lineage>
</organism>
<reference evidence="1 2" key="1">
    <citation type="submission" date="2013-09" db="EMBL/GenBank/DDBJ databases">
        <authorList>
            <person name="Zeng Z."/>
            <person name="Chen C."/>
        </authorList>
    </citation>
    <scope>NUCLEOTIDE SEQUENCE [LARGE SCALE GENOMIC DNA]</scope>
    <source>
        <strain evidence="1 2">WB 4.1-42</strain>
    </source>
</reference>
<sequence>MMPVDYSVLEKDFDCACDDVIKDLTGKYKSTYQAGGADMLNAFFDLIKTEFDNAAQLFITNNKLSNDAEGLRLITAIAKKHAKKCIDFYGQVR</sequence>